<sequence length="219" mass="24997">MKAFIFDMDGVIIDSEKYYALAIQRVVNDYGHEVDQEYTNQFIGTTNTYTWTRIIKDFQIDSTPAELTEKMMAYKEQLDEEHGLIFYPGILDLLKRLKAHGFRLAIASSSGMKEIQQTVDVLDAQDYFDFLVSGEEINLSKPDPGIYLHTAKLLEMKPSQCIVIEDSHNGARAAKAAGMYCIGYIDTQYPAQDLSMVDQKIYHHDDLDLEQLIQTVYGE</sequence>
<dbReference type="InterPro" id="IPR006439">
    <property type="entry name" value="HAD-SF_hydro_IA"/>
</dbReference>
<dbReference type="OrthoDB" id="9797743at2"/>
<dbReference type="Pfam" id="PF13419">
    <property type="entry name" value="HAD_2"/>
    <property type="match status" value="1"/>
</dbReference>
<dbReference type="STRING" id="1121925.SAMN02746011_01600"/>
<reference evidence="2" key="1">
    <citation type="submission" date="2017-02" db="EMBL/GenBank/DDBJ databases">
        <authorList>
            <person name="Varghese N."/>
            <person name="Submissions S."/>
        </authorList>
    </citation>
    <scope>NUCLEOTIDE SEQUENCE [LARGE SCALE GENOMIC DNA]</scope>
    <source>
        <strain evidence="2">DSM 15739</strain>
    </source>
</reference>
<dbReference type="SUPFAM" id="SSF56784">
    <property type="entry name" value="HAD-like"/>
    <property type="match status" value="1"/>
</dbReference>
<accession>A0A1T4N098</accession>
<dbReference type="RefSeq" id="WP_078756307.1">
    <property type="nucleotide sequence ID" value="NZ_FUWO01000015.1"/>
</dbReference>
<keyword evidence="2" id="KW-1185">Reference proteome</keyword>
<dbReference type="Proteomes" id="UP000189941">
    <property type="component" value="Unassembled WGS sequence"/>
</dbReference>
<dbReference type="SFLD" id="SFLDS00003">
    <property type="entry name" value="Haloacid_Dehalogenase"/>
    <property type="match status" value="1"/>
</dbReference>
<dbReference type="PANTHER" id="PTHR18901:SF38">
    <property type="entry name" value="PSEUDOURIDINE-5'-PHOSPHATASE"/>
    <property type="match status" value="1"/>
</dbReference>
<dbReference type="Gene3D" id="3.40.50.1000">
    <property type="entry name" value="HAD superfamily/HAD-like"/>
    <property type="match status" value="1"/>
</dbReference>
<dbReference type="InterPro" id="IPR036412">
    <property type="entry name" value="HAD-like_sf"/>
</dbReference>
<dbReference type="InterPro" id="IPR041492">
    <property type="entry name" value="HAD_2"/>
</dbReference>
<dbReference type="InterPro" id="IPR023214">
    <property type="entry name" value="HAD_sf"/>
</dbReference>
<dbReference type="InterPro" id="IPR023198">
    <property type="entry name" value="PGP-like_dom2"/>
</dbReference>
<dbReference type="Gene3D" id="1.10.150.240">
    <property type="entry name" value="Putative phosphatase, domain 2"/>
    <property type="match status" value="1"/>
</dbReference>
<organism evidence="1 2">
    <name type="scientific">Globicatella sulfidifaciens DSM 15739</name>
    <dbReference type="NCBI Taxonomy" id="1121925"/>
    <lineage>
        <taxon>Bacteria</taxon>
        <taxon>Bacillati</taxon>
        <taxon>Bacillota</taxon>
        <taxon>Bacilli</taxon>
        <taxon>Lactobacillales</taxon>
        <taxon>Aerococcaceae</taxon>
        <taxon>Globicatella</taxon>
    </lineage>
</organism>
<protein>
    <submittedName>
        <fullName evidence="1">Haloacid dehalogenase superfamily, subfamily IA, variant 3 with third motif having DD or ED/haloacid dehalogenase superfamily, subfamily IA, variant 1 with third motif having Dx(3-4)D or Dx(3-4)E</fullName>
    </submittedName>
</protein>
<dbReference type="AlphaFoldDB" id="A0A1T4N098"/>
<dbReference type="NCBIfam" id="TIGR01509">
    <property type="entry name" value="HAD-SF-IA-v3"/>
    <property type="match status" value="1"/>
</dbReference>
<gene>
    <name evidence="1" type="ORF">SAMN02746011_01600</name>
</gene>
<dbReference type="SFLD" id="SFLDG01135">
    <property type="entry name" value="C1.5.6:_HAD__Beta-PGM__Phospha"/>
    <property type="match status" value="1"/>
</dbReference>
<evidence type="ECO:0000313" key="2">
    <source>
        <dbReference type="Proteomes" id="UP000189941"/>
    </source>
</evidence>
<dbReference type="SFLD" id="SFLDG01129">
    <property type="entry name" value="C1.5:_HAD__Beta-PGM__Phosphata"/>
    <property type="match status" value="1"/>
</dbReference>
<evidence type="ECO:0000313" key="1">
    <source>
        <dbReference type="EMBL" id="SJZ72435.1"/>
    </source>
</evidence>
<dbReference type="PRINTS" id="PR00413">
    <property type="entry name" value="HADHALOGNASE"/>
</dbReference>
<dbReference type="EMBL" id="FUWO01000015">
    <property type="protein sequence ID" value="SJZ72435.1"/>
    <property type="molecule type" value="Genomic_DNA"/>
</dbReference>
<proteinExistence type="predicted"/>
<name>A0A1T4N098_9LACT</name>
<dbReference type="NCBIfam" id="TIGR01549">
    <property type="entry name" value="HAD-SF-IA-v1"/>
    <property type="match status" value="1"/>
</dbReference>
<dbReference type="PANTHER" id="PTHR18901">
    <property type="entry name" value="2-DEOXYGLUCOSE-6-PHOSPHATE PHOSPHATASE 2"/>
    <property type="match status" value="1"/>
</dbReference>